<protein>
    <submittedName>
        <fullName evidence="2">Glycosyltransferase family 2 protein</fullName>
    </submittedName>
</protein>
<accession>A0A396S741</accession>
<sequence length="237" mass="27306">MAQVAVVIPAFNPLPSFIYYVKDLLQLEIETVVIVNDGSDEKYRSLFLELREIEGCTVIDHEENRGKGRALKSGFHYILNHLKKIESIMTVGAHGQHRIPDVQKLLHYAPIFSDGIILGVRNFYSKEVPLKNIVANRTASLLFSLLFHKRILDIQTGLRCVPRQALSWLLHVSGESFDYDSNMLVEALRRKVPIYEIAIGHYRIKKNSLMFYDEIMNSKIIIQQIMDTYLKNHGHQD</sequence>
<dbReference type="InterPro" id="IPR029044">
    <property type="entry name" value="Nucleotide-diphossugar_trans"/>
</dbReference>
<dbReference type="SUPFAM" id="SSF53448">
    <property type="entry name" value="Nucleotide-diphospho-sugar transferases"/>
    <property type="match status" value="1"/>
</dbReference>
<feature type="domain" description="Glycosyltransferase 2-like" evidence="1">
    <location>
        <begin position="6"/>
        <end position="133"/>
    </location>
</feature>
<dbReference type="Gene3D" id="3.90.550.10">
    <property type="entry name" value="Spore Coat Polysaccharide Biosynthesis Protein SpsA, Chain A"/>
    <property type="match status" value="1"/>
</dbReference>
<proteinExistence type="predicted"/>
<dbReference type="PANTHER" id="PTHR10859:SF114">
    <property type="entry name" value="DOLICHOL-PHOSPHATE MANNOSYLTRANSFERASE"/>
    <property type="match status" value="1"/>
</dbReference>
<evidence type="ECO:0000313" key="2">
    <source>
        <dbReference type="EMBL" id="RHW32788.1"/>
    </source>
</evidence>
<gene>
    <name evidence="2" type="ORF">D1B33_16615</name>
</gene>
<dbReference type="RefSeq" id="WP_118877529.1">
    <property type="nucleotide sequence ID" value="NZ_QWEI01000012.1"/>
</dbReference>
<dbReference type="Pfam" id="PF00535">
    <property type="entry name" value="Glycos_transf_2"/>
    <property type="match status" value="1"/>
</dbReference>
<reference evidence="2 3" key="1">
    <citation type="submission" date="2018-08" db="EMBL/GenBank/DDBJ databases">
        <title>Lysinibacillus sp. YLB-03 draft genome sequence.</title>
        <authorList>
            <person name="Yu L."/>
        </authorList>
    </citation>
    <scope>NUCLEOTIDE SEQUENCE [LARGE SCALE GENOMIC DNA]</scope>
    <source>
        <strain evidence="2 3">YLB-03</strain>
    </source>
</reference>
<dbReference type="PANTHER" id="PTHR10859">
    <property type="entry name" value="GLYCOSYL TRANSFERASE"/>
    <property type="match status" value="1"/>
</dbReference>
<dbReference type="AlphaFoldDB" id="A0A396S741"/>
<dbReference type="EMBL" id="QWEI01000012">
    <property type="protein sequence ID" value="RHW32788.1"/>
    <property type="molecule type" value="Genomic_DNA"/>
</dbReference>
<dbReference type="OrthoDB" id="9810303at2"/>
<name>A0A396S741_9BACL</name>
<dbReference type="CDD" id="cd04179">
    <property type="entry name" value="DPM_DPG-synthase_like"/>
    <property type="match status" value="1"/>
</dbReference>
<evidence type="ECO:0000313" key="3">
    <source>
        <dbReference type="Proteomes" id="UP000265692"/>
    </source>
</evidence>
<organism evidence="2 3">
    <name type="scientific">Ureibacillus yapensis</name>
    <dbReference type="NCBI Taxonomy" id="2304605"/>
    <lineage>
        <taxon>Bacteria</taxon>
        <taxon>Bacillati</taxon>
        <taxon>Bacillota</taxon>
        <taxon>Bacilli</taxon>
        <taxon>Bacillales</taxon>
        <taxon>Caryophanaceae</taxon>
        <taxon>Ureibacillus</taxon>
    </lineage>
</organism>
<keyword evidence="2" id="KW-0808">Transferase</keyword>
<dbReference type="InterPro" id="IPR001173">
    <property type="entry name" value="Glyco_trans_2-like"/>
</dbReference>
<comment type="caution">
    <text evidence="2">The sequence shown here is derived from an EMBL/GenBank/DDBJ whole genome shotgun (WGS) entry which is preliminary data.</text>
</comment>
<dbReference type="Proteomes" id="UP000265692">
    <property type="component" value="Unassembled WGS sequence"/>
</dbReference>
<keyword evidence="3" id="KW-1185">Reference proteome</keyword>
<dbReference type="GO" id="GO:0016740">
    <property type="term" value="F:transferase activity"/>
    <property type="evidence" value="ECO:0007669"/>
    <property type="project" value="UniProtKB-KW"/>
</dbReference>
<evidence type="ECO:0000259" key="1">
    <source>
        <dbReference type="Pfam" id="PF00535"/>
    </source>
</evidence>
<dbReference type="GO" id="GO:0006487">
    <property type="term" value="P:protein N-linked glycosylation"/>
    <property type="evidence" value="ECO:0007669"/>
    <property type="project" value="TreeGrafter"/>
</dbReference>